<dbReference type="SMART" id="SM00442">
    <property type="entry name" value="FGF"/>
    <property type="match status" value="1"/>
</dbReference>
<dbReference type="PRINTS" id="PR00262">
    <property type="entry name" value="IL1HBGF"/>
</dbReference>
<evidence type="ECO:0000256" key="2">
    <source>
        <dbReference type="RuleBase" id="RU049442"/>
    </source>
</evidence>
<dbReference type="Pfam" id="PF00167">
    <property type="entry name" value="FGF"/>
    <property type="match status" value="1"/>
</dbReference>
<dbReference type="KEGG" id="pvt:110078593"/>
<keyword evidence="2" id="KW-0732">Signal</keyword>
<dbReference type="GO" id="GO:0008083">
    <property type="term" value="F:growth factor activity"/>
    <property type="evidence" value="ECO:0007669"/>
    <property type="project" value="InterPro"/>
</dbReference>
<dbReference type="CTD" id="26291"/>
<dbReference type="InterPro" id="IPR008996">
    <property type="entry name" value="IL1/FGF"/>
</dbReference>
<evidence type="ECO:0000313" key="4">
    <source>
        <dbReference type="RefSeq" id="XP_020648576.2"/>
    </source>
</evidence>
<dbReference type="Proteomes" id="UP001652642">
    <property type="component" value="Chromosome 6"/>
</dbReference>
<dbReference type="RefSeq" id="XP_020648576.2">
    <property type="nucleotide sequence ID" value="XM_020792917.2"/>
</dbReference>
<proteinExistence type="inferred from homology"/>
<accession>A0A6J0TJG2</accession>
<dbReference type="InterPro" id="IPR002209">
    <property type="entry name" value="Fibroblast_GF_fam"/>
</dbReference>
<dbReference type="PROSITE" id="PS00247">
    <property type="entry name" value="HBGF_FGF"/>
    <property type="match status" value="1"/>
</dbReference>
<dbReference type="PANTHER" id="PTHR11486">
    <property type="entry name" value="FIBROBLAST GROWTH FACTOR"/>
    <property type="match status" value="1"/>
</dbReference>
<dbReference type="OrthoDB" id="5987799at2759"/>
<feature type="chain" id="PRO_5045002830" description="Fibroblast growth factor" evidence="2">
    <location>
        <begin position="33"/>
        <end position="214"/>
    </location>
</feature>
<dbReference type="GeneID" id="110078593"/>
<organism evidence="3 4">
    <name type="scientific">Pogona vitticeps</name>
    <name type="common">central bearded dragon</name>
    <dbReference type="NCBI Taxonomy" id="103695"/>
    <lineage>
        <taxon>Eukaryota</taxon>
        <taxon>Metazoa</taxon>
        <taxon>Chordata</taxon>
        <taxon>Craniata</taxon>
        <taxon>Vertebrata</taxon>
        <taxon>Euteleostomi</taxon>
        <taxon>Lepidosauria</taxon>
        <taxon>Squamata</taxon>
        <taxon>Bifurcata</taxon>
        <taxon>Unidentata</taxon>
        <taxon>Episquamata</taxon>
        <taxon>Toxicofera</taxon>
        <taxon>Iguania</taxon>
        <taxon>Acrodonta</taxon>
        <taxon>Agamidae</taxon>
        <taxon>Amphibolurinae</taxon>
        <taxon>Pogona</taxon>
    </lineage>
</organism>
<dbReference type="InParanoid" id="A0A6J0TJG2"/>
<comment type="similarity">
    <text evidence="1 2">Belongs to the heparin-binding growth factors family.</text>
</comment>
<sequence>MMAISAPLWHYSCHFLLVCLIFLSALPPTVSALPLPNSNPLYQFDGQVRLRHLYTADEQTHLHLEITPDGAVHGSRYQNPFSLMEIKAVKPGVIRMQAKKTSRFLCMKPSGHLYGSLSYSDEACNFREKVLRDGYNLYYSEKYNIPVSLSNPGILGQSRQLPPFSQFLPLVNKIPLEPVFVDYDFYEQTLDVESEDPMSILGQNPGFMSPSYIF</sequence>
<dbReference type="AlphaFoldDB" id="A0A6J0TJG2"/>
<dbReference type="Gene3D" id="2.80.10.50">
    <property type="match status" value="1"/>
</dbReference>
<name>A0A6J0TJG2_9SAUR</name>
<reference evidence="4" key="1">
    <citation type="submission" date="2025-08" db="UniProtKB">
        <authorList>
            <consortium name="RefSeq"/>
        </authorList>
    </citation>
    <scope>IDENTIFICATION</scope>
</reference>
<gene>
    <name evidence="4" type="primary">FGF21</name>
</gene>
<keyword evidence="3" id="KW-1185">Reference proteome</keyword>
<evidence type="ECO:0000313" key="3">
    <source>
        <dbReference type="Proteomes" id="UP001652642"/>
    </source>
</evidence>
<dbReference type="SUPFAM" id="SSF50353">
    <property type="entry name" value="Cytokine"/>
    <property type="match status" value="1"/>
</dbReference>
<feature type="signal peptide" evidence="2">
    <location>
        <begin position="1"/>
        <end position="32"/>
    </location>
</feature>
<protein>
    <recommendedName>
        <fullName evidence="2">Fibroblast growth factor</fullName>
        <shortName evidence="2">FGF</shortName>
    </recommendedName>
</protein>
<evidence type="ECO:0000256" key="1">
    <source>
        <dbReference type="ARBA" id="ARBA00007936"/>
    </source>
</evidence>